<dbReference type="Proteomes" id="UP000035721">
    <property type="component" value="Unassembled WGS sequence"/>
</dbReference>
<evidence type="ECO:0000256" key="5">
    <source>
        <dbReference type="ARBA" id="ARBA00022692"/>
    </source>
</evidence>
<organism evidence="14 15">
    <name type="scientific">Nostocoides japonicum T1-X7</name>
    <dbReference type="NCBI Taxonomy" id="1194083"/>
    <lineage>
        <taxon>Bacteria</taxon>
        <taxon>Bacillati</taxon>
        <taxon>Actinomycetota</taxon>
        <taxon>Actinomycetes</taxon>
        <taxon>Micrococcales</taxon>
        <taxon>Intrasporangiaceae</taxon>
        <taxon>Nostocoides</taxon>
    </lineage>
</organism>
<evidence type="ECO:0000256" key="3">
    <source>
        <dbReference type="ARBA" id="ARBA00022448"/>
    </source>
</evidence>
<accession>A0A077M0W6</accession>
<evidence type="ECO:0000256" key="13">
    <source>
        <dbReference type="SAM" id="Phobius"/>
    </source>
</evidence>
<feature type="transmembrane region" description="Helical" evidence="13">
    <location>
        <begin position="105"/>
        <end position="125"/>
    </location>
</feature>
<comment type="similarity">
    <text evidence="2">Belongs to the TMEM175 family.</text>
</comment>
<keyword evidence="3" id="KW-0813">Transport</keyword>
<evidence type="ECO:0008006" key="16">
    <source>
        <dbReference type="Google" id="ProtNLM"/>
    </source>
</evidence>
<keyword evidence="4" id="KW-0633">Potassium transport</keyword>
<comment type="subcellular location">
    <subcellularLocation>
        <location evidence="1">Membrane</location>
        <topology evidence="1">Multi-pass membrane protein</topology>
    </subcellularLocation>
</comment>
<dbReference type="GO" id="GO:0016020">
    <property type="term" value="C:membrane"/>
    <property type="evidence" value="ECO:0007669"/>
    <property type="project" value="UniProtKB-SubCell"/>
</dbReference>
<dbReference type="AlphaFoldDB" id="A0A077M0W6"/>
<evidence type="ECO:0000256" key="12">
    <source>
        <dbReference type="ARBA" id="ARBA00034430"/>
    </source>
</evidence>
<keyword evidence="5 13" id="KW-0812">Transmembrane</keyword>
<keyword evidence="15" id="KW-1185">Reference proteome</keyword>
<evidence type="ECO:0000256" key="4">
    <source>
        <dbReference type="ARBA" id="ARBA00022538"/>
    </source>
</evidence>
<dbReference type="InterPro" id="IPR010617">
    <property type="entry name" value="TMEM175-like"/>
</dbReference>
<keyword evidence="11" id="KW-0407">Ion channel</keyword>
<proteinExistence type="inferred from homology"/>
<evidence type="ECO:0000256" key="7">
    <source>
        <dbReference type="ARBA" id="ARBA00022958"/>
    </source>
</evidence>
<feature type="transmembrane region" description="Helical" evidence="13">
    <location>
        <begin position="157"/>
        <end position="184"/>
    </location>
</feature>
<evidence type="ECO:0000256" key="6">
    <source>
        <dbReference type="ARBA" id="ARBA00022826"/>
    </source>
</evidence>
<keyword evidence="6" id="KW-0631">Potassium channel</keyword>
<keyword evidence="9" id="KW-0406">Ion transport</keyword>
<comment type="caution">
    <text evidence="14">The sequence shown here is derived from an EMBL/GenBank/DDBJ whole genome shotgun (WGS) entry which is preliminary data.</text>
</comment>
<dbReference type="GO" id="GO:0015252">
    <property type="term" value="F:proton channel activity"/>
    <property type="evidence" value="ECO:0007669"/>
    <property type="project" value="InterPro"/>
</dbReference>
<name>A0A077M0W6_9MICO</name>
<keyword evidence="7" id="KW-0630">Potassium</keyword>
<evidence type="ECO:0000256" key="8">
    <source>
        <dbReference type="ARBA" id="ARBA00022989"/>
    </source>
</evidence>
<keyword evidence="8 13" id="KW-1133">Transmembrane helix</keyword>
<dbReference type="STRING" id="1194083.BN12_230011"/>
<feature type="transmembrane region" description="Helical" evidence="13">
    <location>
        <begin position="42"/>
        <end position="61"/>
    </location>
</feature>
<evidence type="ECO:0000313" key="14">
    <source>
        <dbReference type="EMBL" id="CCH77834.1"/>
    </source>
</evidence>
<evidence type="ECO:0000256" key="2">
    <source>
        <dbReference type="ARBA" id="ARBA00006920"/>
    </source>
</evidence>
<feature type="transmembrane region" description="Helical" evidence="13">
    <location>
        <begin position="73"/>
        <end position="93"/>
    </location>
</feature>
<dbReference type="EMBL" id="CAJB01000146">
    <property type="protein sequence ID" value="CCH77834.1"/>
    <property type="molecule type" value="Genomic_DNA"/>
</dbReference>
<evidence type="ECO:0000256" key="10">
    <source>
        <dbReference type="ARBA" id="ARBA00023136"/>
    </source>
</evidence>
<evidence type="ECO:0000256" key="9">
    <source>
        <dbReference type="ARBA" id="ARBA00023065"/>
    </source>
</evidence>
<sequence length="200" mass="21905">MEAFSDGVFAIAITLLVLDLSLPLSAGRNLLEGFLDEWPSYLAYIVSFSTVAAVWFGHHAITERLARTNSTLLRLNMLLLLIVSLLPFPTRVLAEFIKQGNAERVAVTVYGVVLLLTSVLLSGLWRYARSAHLTADDAGDEDLDLLTERLTPSMAGYLVMIVLGLFLPIVAVFGYLLVSLFVLIPIRMPWRPSGTSPSVG</sequence>
<keyword evidence="10 13" id="KW-0472">Membrane</keyword>
<dbReference type="PANTHER" id="PTHR31462:SF5">
    <property type="entry name" value="ENDOSOMAL_LYSOSOMAL PROTON CHANNEL TMEM175"/>
    <property type="match status" value="1"/>
</dbReference>
<gene>
    <name evidence="14" type="ORF">BN12_230011</name>
</gene>
<dbReference type="Pfam" id="PF06736">
    <property type="entry name" value="TMEM175"/>
    <property type="match status" value="1"/>
</dbReference>
<evidence type="ECO:0000256" key="1">
    <source>
        <dbReference type="ARBA" id="ARBA00004141"/>
    </source>
</evidence>
<evidence type="ECO:0000256" key="11">
    <source>
        <dbReference type="ARBA" id="ARBA00023303"/>
    </source>
</evidence>
<evidence type="ECO:0000313" key="15">
    <source>
        <dbReference type="Proteomes" id="UP000035721"/>
    </source>
</evidence>
<protein>
    <recommendedName>
        <fullName evidence="16">Integral membrane protein</fullName>
    </recommendedName>
</protein>
<dbReference type="GO" id="GO:0005267">
    <property type="term" value="F:potassium channel activity"/>
    <property type="evidence" value="ECO:0007669"/>
    <property type="project" value="UniProtKB-KW"/>
</dbReference>
<dbReference type="PANTHER" id="PTHR31462">
    <property type="entry name" value="ENDOSOMAL/LYSOSOMAL POTASSIUM CHANNEL TMEM175"/>
    <property type="match status" value="1"/>
</dbReference>
<reference evidence="14 15" key="1">
    <citation type="journal article" date="2013" name="ISME J.">
        <title>A metabolic model for members of the genus Tetrasphaera involved in enhanced biological phosphorus removal.</title>
        <authorList>
            <person name="Kristiansen R."/>
            <person name="Nguyen H.T.T."/>
            <person name="Saunders A.M."/>
            <person name="Nielsen J.L."/>
            <person name="Wimmer R."/>
            <person name="Le V.Q."/>
            <person name="McIlroy S.J."/>
            <person name="Petrovski S."/>
            <person name="Seviour R.J."/>
            <person name="Calteau A."/>
            <person name="Nielsen K.L."/>
            <person name="Nielsen P.H."/>
        </authorList>
    </citation>
    <scope>NUCLEOTIDE SEQUENCE [LARGE SCALE GENOMIC DNA]</scope>
    <source>
        <strain evidence="14 15">T1-X7</strain>
    </source>
</reference>
<comment type="catalytic activity">
    <reaction evidence="12">
        <text>K(+)(in) = K(+)(out)</text>
        <dbReference type="Rhea" id="RHEA:29463"/>
        <dbReference type="ChEBI" id="CHEBI:29103"/>
    </reaction>
</comment>